<comment type="caution">
    <text evidence="4">The sequence shown here is derived from an EMBL/GenBank/DDBJ whole genome shotgun (WGS) entry which is preliminary data.</text>
</comment>
<reference evidence="4" key="1">
    <citation type="journal article" date="2021" name="Genome Biol. Evol.">
        <title>A High-Quality Reference Genome for a Parasitic Bivalve with Doubly Uniparental Inheritance (Bivalvia: Unionida).</title>
        <authorList>
            <person name="Smith C.H."/>
        </authorList>
    </citation>
    <scope>NUCLEOTIDE SEQUENCE</scope>
    <source>
        <strain evidence="4">CHS0354</strain>
    </source>
</reference>
<organism evidence="4 5">
    <name type="scientific">Potamilus streckersoni</name>
    <dbReference type="NCBI Taxonomy" id="2493646"/>
    <lineage>
        <taxon>Eukaryota</taxon>
        <taxon>Metazoa</taxon>
        <taxon>Spiralia</taxon>
        <taxon>Lophotrochozoa</taxon>
        <taxon>Mollusca</taxon>
        <taxon>Bivalvia</taxon>
        <taxon>Autobranchia</taxon>
        <taxon>Heteroconchia</taxon>
        <taxon>Palaeoheterodonta</taxon>
        <taxon>Unionida</taxon>
        <taxon>Unionoidea</taxon>
        <taxon>Unionidae</taxon>
        <taxon>Ambleminae</taxon>
        <taxon>Lampsilini</taxon>
        <taxon>Potamilus</taxon>
    </lineage>
</organism>
<feature type="compositionally biased region" description="Polar residues" evidence="2">
    <location>
        <begin position="704"/>
        <end position="745"/>
    </location>
</feature>
<dbReference type="SMART" id="SM00368">
    <property type="entry name" value="LRR_RI"/>
    <property type="match status" value="3"/>
</dbReference>
<dbReference type="AlphaFoldDB" id="A0AAE0VGF6"/>
<dbReference type="FunFam" id="3.80.10.10:FF:000070">
    <property type="entry name" value="Centrosomal protein of 78 kDa"/>
    <property type="match status" value="1"/>
</dbReference>
<dbReference type="InterPro" id="IPR026212">
    <property type="entry name" value="Cep78"/>
</dbReference>
<dbReference type="FunFam" id="3.80.10.10:FF:000948">
    <property type="entry name" value="Centrosomal protein 78"/>
    <property type="match status" value="1"/>
</dbReference>
<accession>A0AAE0VGF6</accession>
<evidence type="ECO:0008006" key="6">
    <source>
        <dbReference type="Google" id="ProtNLM"/>
    </source>
</evidence>
<dbReference type="Gene3D" id="3.80.10.10">
    <property type="entry name" value="Ribonuclease Inhibitor"/>
    <property type="match status" value="2"/>
</dbReference>
<keyword evidence="3" id="KW-0472">Membrane</keyword>
<dbReference type="Pfam" id="PF13516">
    <property type="entry name" value="LRR_6"/>
    <property type="match status" value="2"/>
</dbReference>
<gene>
    <name evidence="4" type="ORF">CHS0354_008427</name>
</gene>
<feature type="compositionally biased region" description="Basic and acidic residues" evidence="2">
    <location>
        <begin position="821"/>
        <end position="838"/>
    </location>
</feature>
<keyword evidence="3" id="KW-1133">Transmembrane helix</keyword>
<keyword evidence="1" id="KW-0175">Coiled coil</keyword>
<dbReference type="PANTHER" id="PTHR24110">
    <property type="entry name" value="CENTROSOMAL PROTEIN OF 78 KDA"/>
    <property type="match status" value="1"/>
</dbReference>
<sequence length="937" mass="105947">MKRQQSTKCKISSIVITFMKMIQLMMTTLVMMETHNLRMVTYCYAADGDDDVKEYDDTFVDTIDSDISSHNGFMEKENDYKLVLHLEHGFMSILQILVLCLCLTTLAFCAHPRCKMIESVQIRQRGAYDFETHYDNLCALQDSCPLPAVKAHLSQGVLDLNGDRIRANDWMPILNTLKINKSLEFVAIRSYYQPSADDNEKKAIIEKHKTPSIRSKEITYRLCKSLKECLSTSPTMTCLELQGLPFRERDLNLLMRGLMKNNTLNHFSLEFCRIGDTGLEIICRGIKNSTSVNSVNFTGCSLSWKGADALARVIKHQAVRRHNEAWRDSLRYRRPDLDRMPGIRRITINNNPLLADQGAMLLAEALKDDLWLKALDMQGCGISTTGARSLLDVLKYNTTLVVLDIRRNALIDRDVLHSIMEQLMINCNGQDTEYKWIKAEEPVDPATRSRSKKRRTKTLNSSFGRKTTIRITAGAARRRTRSAGAVGVTRKLQPISSEGVKPGPGMPWRTAARANRYRGYPPEHTPGKTTILENSEELSPHGSPDITKGEGVGEEEEEEDTLHDMRKLHLDDSALTTGIKSTDTKDLRVEIVQLKRQMREERIARAKADQQVVKLTLENKKLFDENQRLKHMRGGSILDDDSVLDSIEASFKQFHEFLDLLRDAGLGQLITMAGLDKQGSPFSMTSEKPFSKHSKLSKFPAKSNGYQGDISSNGQINGSYKNTALHQGLNTSNLRPKSYLSTQDPTMRGFSGGSGGDGFKEDKKPRPADDLYDRLRQETSGIFQHMGDEDHPVNITADSGKHHDSSNEDRRARRKSPLPQSDHETEETSRSPRLEKLGLRGPEGEVIMSLSPFDSDHSKDHFNQSDERDLNTARDTERSEFPDKGLASRHSDFNYSMESFEQSYLSERGEMVHLGDDLELASPLPQEQIIDSEEEDF</sequence>
<dbReference type="GO" id="GO:0036064">
    <property type="term" value="C:ciliary basal body"/>
    <property type="evidence" value="ECO:0007669"/>
    <property type="project" value="TreeGrafter"/>
</dbReference>
<keyword evidence="3" id="KW-0812">Transmembrane</keyword>
<name>A0AAE0VGF6_9BIVA</name>
<reference evidence="4" key="3">
    <citation type="submission" date="2023-05" db="EMBL/GenBank/DDBJ databases">
        <authorList>
            <person name="Smith C.H."/>
        </authorList>
    </citation>
    <scope>NUCLEOTIDE SEQUENCE</scope>
    <source>
        <strain evidence="4">CHS0354</strain>
        <tissue evidence="4">Mantle</tissue>
    </source>
</reference>
<proteinExistence type="predicted"/>
<dbReference type="Proteomes" id="UP001195483">
    <property type="component" value="Unassembled WGS sequence"/>
</dbReference>
<evidence type="ECO:0000256" key="1">
    <source>
        <dbReference type="SAM" id="Coils"/>
    </source>
</evidence>
<feature type="compositionally biased region" description="Basic and acidic residues" evidence="2">
    <location>
        <begin position="799"/>
        <end position="811"/>
    </location>
</feature>
<evidence type="ECO:0000313" key="4">
    <source>
        <dbReference type="EMBL" id="KAK3577333.1"/>
    </source>
</evidence>
<dbReference type="GO" id="GO:0044782">
    <property type="term" value="P:cilium organization"/>
    <property type="evidence" value="ECO:0007669"/>
    <property type="project" value="TreeGrafter"/>
</dbReference>
<feature type="region of interest" description="Disordered" evidence="2">
    <location>
        <begin position="518"/>
        <end position="557"/>
    </location>
</feature>
<dbReference type="GO" id="GO:0005813">
    <property type="term" value="C:centrosome"/>
    <property type="evidence" value="ECO:0007669"/>
    <property type="project" value="TreeGrafter"/>
</dbReference>
<dbReference type="InterPro" id="IPR001611">
    <property type="entry name" value="Leu-rich_rpt"/>
</dbReference>
<dbReference type="EMBL" id="JAEAOA010000557">
    <property type="protein sequence ID" value="KAK3577333.1"/>
    <property type="molecule type" value="Genomic_DNA"/>
</dbReference>
<feature type="region of interest" description="Disordered" evidence="2">
    <location>
        <begin position="683"/>
        <end position="768"/>
    </location>
</feature>
<feature type="region of interest" description="Disordered" evidence="2">
    <location>
        <begin position="916"/>
        <end position="937"/>
    </location>
</feature>
<feature type="compositionally biased region" description="Basic and acidic residues" evidence="2">
    <location>
        <begin position="758"/>
        <end position="768"/>
    </location>
</feature>
<keyword evidence="5" id="KW-1185">Reference proteome</keyword>
<protein>
    <recommendedName>
        <fullName evidence="6">Centrosomal protein of 78 kDa</fullName>
    </recommendedName>
</protein>
<dbReference type="PANTHER" id="PTHR24110:SF3">
    <property type="entry name" value="CENTROSOMAL PROTEIN OF 78 KDA"/>
    <property type="match status" value="1"/>
</dbReference>
<evidence type="ECO:0000256" key="2">
    <source>
        <dbReference type="SAM" id="MobiDB-lite"/>
    </source>
</evidence>
<feature type="region of interest" description="Disordered" evidence="2">
    <location>
        <begin position="783"/>
        <end position="895"/>
    </location>
</feature>
<dbReference type="InterPro" id="IPR032675">
    <property type="entry name" value="LRR_dom_sf"/>
</dbReference>
<dbReference type="SUPFAM" id="SSF52047">
    <property type="entry name" value="RNI-like"/>
    <property type="match status" value="1"/>
</dbReference>
<feature type="compositionally biased region" description="Basic and acidic residues" evidence="2">
    <location>
        <begin position="854"/>
        <end position="883"/>
    </location>
</feature>
<feature type="transmembrane region" description="Helical" evidence="3">
    <location>
        <begin position="12"/>
        <end position="32"/>
    </location>
</feature>
<reference evidence="4" key="2">
    <citation type="journal article" date="2021" name="Genome Biol. Evol.">
        <title>Developing a high-quality reference genome for a parasitic bivalve with doubly uniparental inheritance (Bivalvia: Unionida).</title>
        <authorList>
            <person name="Smith C.H."/>
        </authorList>
    </citation>
    <scope>NUCLEOTIDE SEQUENCE</scope>
    <source>
        <strain evidence="4">CHS0354</strain>
        <tissue evidence="4">Mantle</tissue>
    </source>
</reference>
<dbReference type="PRINTS" id="PR02062">
    <property type="entry name" value="CENTROSOME78"/>
</dbReference>
<evidence type="ECO:0000313" key="5">
    <source>
        <dbReference type="Proteomes" id="UP001195483"/>
    </source>
</evidence>
<evidence type="ECO:0000256" key="3">
    <source>
        <dbReference type="SAM" id="Phobius"/>
    </source>
</evidence>
<feature type="coiled-coil region" evidence="1">
    <location>
        <begin position="584"/>
        <end position="611"/>
    </location>
</feature>